<dbReference type="OrthoDB" id="9807115at2"/>
<organism evidence="10 11">
    <name type="scientific">Xanthobacter autotrophicus</name>
    <dbReference type="NCBI Taxonomy" id="280"/>
    <lineage>
        <taxon>Bacteria</taxon>
        <taxon>Pseudomonadati</taxon>
        <taxon>Pseudomonadota</taxon>
        <taxon>Alphaproteobacteria</taxon>
        <taxon>Hyphomicrobiales</taxon>
        <taxon>Xanthobacteraceae</taxon>
        <taxon>Xanthobacter</taxon>
    </lineage>
</organism>
<dbReference type="InterPro" id="IPR052157">
    <property type="entry name" value="BCAA_transport_permease"/>
</dbReference>
<dbReference type="GO" id="GO:0022857">
    <property type="term" value="F:transmembrane transporter activity"/>
    <property type="evidence" value="ECO:0007669"/>
    <property type="project" value="InterPro"/>
</dbReference>
<dbReference type="InterPro" id="IPR001851">
    <property type="entry name" value="ABC_transp_permease"/>
</dbReference>
<reference evidence="10 11" key="1">
    <citation type="submission" date="2019-05" db="EMBL/GenBank/DDBJ databases">
        <authorList>
            <person name="Zhou X."/>
        </authorList>
    </citation>
    <scope>NUCLEOTIDE SEQUENCE [LARGE SCALE GENOMIC DNA]</scope>
    <source>
        <strain evidence="10 11">DSM 432</strain>
    </source>
</reference>
<dbReference type="CDD" id="cd06582">
    <property type="entry name" value="TM_PBP1_LivH_like"/>
    <property type="match status" value="1"/>
</dbReference>
<feature type="transmembrane region" description="Helical" evidence="9">
    <location>
        <begin position="225"/>
        <end position="253"/>
    </location>
</feature>
<evidence type="ECO:0000256" key="6">
    <source>
        <dbReference type="ARBA" id="ARBA00022989"/>
    </source>
</evidence>
<dbReference type="RefSeq" id="WP_138401593.1">
    <property type="nucleotide sequence ID" value="NZ_JBAFVI010000014.1"/>
</dbReference>
<feature type="transmembrane region" description="Helical" evidence="9">
    <location>
        <begin position="260"/>
        <end position="281"/>
    </location>
</feature>
<dbReference type="Pfam" id="PF02653">
    <property type="entry name" value="BPD_transp_2"/>
    <property type="match status" value="1"/>
</dbReference>
<accession>A0A6C1K935</accession>
<feature type="transmembrane region" description="Helical" evidence="9">
    <location>
        <begin position="12"/>
        <end position="30"/>
    </location>
</feature>
<dbReference type="GeneID" id="95776088"/>
<name>A0A6C1K935_XANAU</name>
<evidence type="ECO:0000313" key="10">
    <source>
        <dbReference type="EMBL" id="TLX40680.1"/>
    </source>
</evidence>
<keyword evidence="3" id="KW-1003">Cell membrane</keyword>
<gene>
    <name evidence="10" type="ORF">FBQ73_21780</name>
</gene>
<feature type="transmembrane region" description="Helical" evidence="9">
    <location>
        <begin position="60"/>
        <end position="78"/>
    </location>
</feature>
<protein>
    <submittedName>
        <fullName evidence="10">Branched-chain amino acid ABC transporter permease</fullName>
    </submittedName>
</protein>
<dbReference type="PANTHER" id="PTHR11795">
    <property type="entry name" value="BRANCHED-CHAIN AMINO ACID TRANSPORT SYSTEM PERMEASE PROTEIN LIVH"/>
    <property type="match status" value="1"/>
</dbReference>
<evidence type="ECO:0000256" key="8">
    <source>
        <dbReference type="ARBA" id="ARBA00037998"/>
    </source>
</evidence>
<dbReference type="GO" id="GO:0005886">
    <property type="term" value="C:plasma membrane"/>
    <property type="evidence" value="ECO:0007669"/>
    <property type="project" value="UniProtKB-SubCell"/>
</dbReference>
<evidence type="ECO:0000256" key="5">
    <source>
        <dbReference type="ARBA" id="ARBA00022970"/>
    </source>
</evidence>
<feature type="transmembrane region" description="Helical" evidence="9">
    <location>
        <begin position="179"/>
        <end position="205"/>
    </location>
</feature>
<dbReference type="GO" id="GO:0006865">
    <property type="term" value="P:amino acid transport"/>
    <property type="evidence" value="ECO:0007669"/>
    <property type="project" value="UniProtKB-KW"/>
</dbReference>
<keyword evidence="5" id="KW-0029">Amino-acid transport</keyword>
<evidence type="ECO:0000256" key="7">
    <source>
        <dbReference type="ARBA" id="ARBA00023136"/>
    </source>
</evidence>
<dbReference type="Proteomes" id="UP000305131">
    <property type="component" value="Unassembled WGS sequence"/>
</dbReference>
<evidence type="ECO:0000256" key="1">
    <source>
        <dbReference type="ARBA" id="ARBA00004651"/>
    </source>
</evidence>
<comment type="similarity">
    <text evidence="8">Belongs to the binding-protein-dependent transport system permease family. LivHM subfamily.</text>
</comment>
<feature type="transmembrane region" description="Helical" evidence="9">
    <location>
        <begin position="139"/>
        <end position="158"/>
    </location>
</feature>
<comment type="caution">
    <text evidence="10">The sequence shown here is derived from an EMBL/GenBank/DDBJ whole genome shotgun (WGS) entry which is preliminary data.</text>
</comment>
<keyword evidence="4 9" id="KW-0812">Transmembrane</keyword>
<proteinExistence type="inferred from homology"/>
<evidence type="ECO:0000256" key="2">
    <source>
        <dbReference type="ARBA" id="ARBA00022448"/>
    </source>
</evidence>
<evidence type="ECO:0000256" key="4">
    <source>
        <dbReference type="ARBA" id="ARBA00022692"/>
    </source>
</evidence>
<keyword evidence="7 9" id="KW-0472">Membrane</keyword>
<dbReference type="AlphaFoldDB" id="A0A6C1K935"/>
<evidence type="ECO:0000256" key="9">
    <source>
        <dbReference type="SAM" id="Phobius"/>
    </source>
</evidence>
<comment type="subcellular location">
    <subcellularLocation>
        <location evidence="1">Cell membrane</location>
        <topology evidence="1">Multi-pass membrane protein</topology>
    </subcellularLocation>
</comment>
<feature type="transmembrane region" description="Helical" evidence="9">
    <location>
        <begin position="90"/>
        <end position="112"/>
    </location>
</feature>
<evidence type="ECO:0000313" key="11">
    <source>
        <dbReference type="Proteomes" id="UP000305131"/>
    </source>
</evidence>
<sequence length="286" mass="29624">MAFWVSQTLNALALGGLLFMLASGFSLIFGLMRVANLAHGALFMLGAYVGLALVKAGFGFWTAAATTAVLVGVLGGVIERTLLRHLAGRTLPQVLLTLGLAFIIADACLMTWGGDPMRLPPPPELAGAVRFGDVVFPRYRLFVIFASAAVALGLWLLVERTRAGAMIRAAVDDVGMARAIGVSASTLFTAVFCLGTALAGLGGVIGGPILSVYPSLDQDMLPLALLVVILGGAGSLAGAFVGAYIIGFIYTFGQVLVPDLAYVILFLPMVAVLAVAPQGLFGRRLG</sequence>
<dbReference type="PANTHER" id="PTHR11795:SF442">
    <property type="entry name" value="ABC TRANSPORTER ATP-BINDING PROTEIN"/>
    <property type="match status" value="1"/>
</dbReference>
<keyword evidence="6 9" id="KW-1133">Transmembrane helix</keyword>
<evidence type="ECO:0000256" key="3">
    <source>
        <dbReference type="ARBA" id="ARBA00022475"/>
    </source>
</evidence>
<keyword evidence="2" id="KW-0813">Transport</keyword>
<dbReference type="EMBL" id="VAUP01000042">
    <property type="protein sequence ID" value="TLX40680.1"/>
    <property type="molecule type" value="Genomic_DNA"/>
</dbReference>